<protein>
    <submittedName>
        <fullName evidence="5">Alpha/beta-hydrolase family protein</fullName>
    </submittedName>
</protein>
<name>A0ABV3C8I1_9ACTN</name>
<evidence type="ECO:0000313" key="6">
    <source>
        <dbReference type="Proteomes" id="UP001551329"/>
    </source>
</evidence>
<sequence length="634" mass="69004">MTSTDRNTSPDRSAGPASGPGPRTATTTDPDARTAGTDARTDPRAAGTDARTAPGAGAAARAAGRLLAFARRPYWDRPDPAYRIRRWPDLTALLLATVFFWSSLTPSLVPRPWYLQGIVGGITAAIGYALGSTLAWLFRALVRHRPAERTRTRCWQAYWLLSPVLAVWLISESARMQRQLRVLQGLPPTLTWHTPMIALIALGLLLTALLIARSVRLGAVTLIRLLGRLLPRPVAYAVGAALSALVVLVGVRDVVFDRGVVDLADRIAEATNDGTKDGIRRPVSRHVTGGPGSLVPWRDLGYQGRNFTGSTPTRAALTAWTGRPAREPVRVYVPSALPAAFTDDPPFAAQARLAVRELERTGAFDRAVLAVAGTTGTGWIDPNVTEALEYMYGGDTATVAVQYSYLPSWVSFLVDKEKAGQATRALLDAVRARLGTLPADRRPKLVVTGESLGAYAVEASFGTADALLAGTDGALLMGPPHFSPISREIRRDRDPGSPVWRPQYRGGAHIRFAQFPRTDLERPAVDWRRPRAVYLQNASDPVVWWSPELLLDRPEWLDEPLGPDVTPEISWFPFVAFWQTSVDMTVSYGVDAPHGHRYGAGAVDGWAAVLPPPDWTAADTARLRAFIGHRRAPY</sequence>
<keyword evidence="2" id="KW-0472">Membrane</keyword>
<feature type="transmembrane region" description="Helical" evidence="2">
    <location>
        <begin position="90"/>
        <end position="109"/>
    </location>
</feature>
<dbReference type="RefSeq" id="WP_358474403.1">
    <property type="nucleotide sequence ID" value="NZ_JBEZAE010000004.1"/>
</dbReference>
<dbReference type="Pfam" id="PF10081">
    <property type="entry name" value="Abhydrolase_9"/>
    <property type="match status" value="1"/>
</dbReference>
<reference evidence="5 6" key="1">
    <citation type="submission" date="2024-06" db="EMBL/GenBank/DDBJ databases">
        <title>The Natural Products Discovery Center: Release of the First 8490 Sequenced Strains for Exploring Actinobacteria Biosynthetic Diversity.</title>
        <authorList>
            <person name="Kalkreuter E."/>
            <person name="Kautsar S.A."/>
            <person name="Yang D."/>
            <person name="Bader C.D."/>
            <person name="Teijaro C.N."/>
            <person name="Fluegel L."/>
            <person name="Davis C.M."/>
            <person name="Simpson J.R."/>
            <person name="Lauterbach L."/>
            <person name="Steele A.D."/>
            <person name="Gui C."/>
            <person name="Meng S."/>
            <person name="Li G."/>
            <person name="Viehrig K."/>
            <person name="Ye F."/>
            <person name="Su P."/>
            <person name="Kiefer A.F."/>
            <person name="Nichols A."/>
            <person name="Cepeda A.J."/>
            <person name="Yan W."/>
            <person name="Fan B."/>
            <person name="Jiang Y."/>
            <person name="Adhikari A."/>
            <person name="Zheng C.-J."/>
            <person name="Schuster L."/>
            <person name="Cowan T.M."/>
            <person name="Smanski M.J."/>
            <person name="Chevrette M.G."/>
            <person name="De Carvalho L.P.S."/>
            <person name="Shen B."/>
        </authorList>
    </citation>
    <scope>NUCLEOTIDE SEQUENCE [LARGE SCALE GENOMIC DNA]</scope>
    <source>
        <strain evidence="5 6">NPDC045974</strain>
    </source>
</reference>
<keyword evidence="2" id="KW-1133">Transmembrane helix</keyword>
<feature type="domain" description="Alpha/beta-hydrolase N-terminal" evidence="4">
    <location>
        <begin position="104"/>
        <end position="312"/>
    </location>
</feature>
<keyword evidence="6" id="KW-1185">Reference proteome</keyword>
<feature type="compositionally biased region" description="Low complexity" evidence="1">
    <location>
        <begin position="20"/>
        <end position="57"/>
    </location>
</feature>
<proteinExistence type="predicted"/>
<evidence type="ECO:0000256" key="2">
    <source>
        <dbReference type="SAM" id="Phobius"/>
    </source>
</evidence>
<feature type="transmembrane region" description="Helical" evidence="2">
    <location>
        <begin position="154"/>
        <end position="170"/>
    </location>
</feature>
<feature type="region of interest" description="Disordered" evidence="1">
    <location>
        <begin position="1"/>
        <end position="57"/>
    </location>
</feature>
<feature type="domain" description="Alpha/beta-hydrolase catalytic" evidence="3">
    <location>
        <begin position="345"/>
        <end position="623"/>
    </location>
</feature>
<dbReference type="Pfam" id="PF15420">
    <property type="entry name" value="Abhydrolase_9_N"/>
    <property type="match status" value="1"/>
</dbReference>
<evidence type="ECO:0000256" key="1">
    <source>
        <dbReference type="SAM" id="MobiDB-lite"/>
    </source>
</evidence>
<evidence type="ECO:0000259" key="3">
    <source>
        <dbReference type="Pfam" id="PF10081"/>
    </source>
</evidence>
<feature type="transmembrane region" description="Helical" evidence="2">
    <location>
        <begin position="233"/>
        <end position="251"/>
    </location>
</feature>
<keyword evidence="2" id="KW-0812">Transmembrane</keyword>
<feature type="compositionally biased region" description="Polar residues" evidence="1">
    <location>
        <begin position="1"/>
        <end position="11"/>
    </location>
</feature>
<feature type="transmembrane region" description="Helical" evidence="2">
    <location>
        <begin position="115"/>
        <end position="142"/>
    </location>
</feature>
<accession>A0ABV3C8I1</accession>
<organism evidence="5 6">
    <name type="scientific">Streptomyces narbonensis</name>
    <dbReference type="NCBI Taxonomy" id="67333"/>
    <lineage>
        <taxon>Bacteria</taxon>
        <taxon>Bacillati</taxon>
        <taxon>Actinomycetota</taxon>
        <taxon>Actinomycetes</taxon>
        <taxon>Kitasatosporales</taxon>
        <taxon>Streptomycetaceae</taxon>
        <taxon>Streptomyces</taxon>
    </lineage>
</organism>
<dbReference type="Proteomes" id="UP001551329">
    <property type="component" value="Unassembled WGS sequence"/>
</dbReference>
<gene>
    <name evidence="5" type="ORF">AB0A88_09570</name>
</gene>
<dbReference type="InterPro" id="IPR027788">
    <property type="entry name" value="Alpha/beta-hydrolase_N_dom"/>
</dbReference>
<dbReference type="InterPro" id="IPR029058">
    <property type="entry name" value="AB_hydrolase_fold"/>
</dbReference>
<dbReference type="EMBL" id="JBEZAE010000004">
    <property type="protein sequence ID" value="MEU7070380.1"/>
    <property type="molecule type" value="Genomic_DNA"/>
</dbReference>
<evidence type="ECO:0000259" key="4">
    <source>
        <dbReference type="Pfam" id="PF15420"/>
    </source>
</evidence>
<comment type="caution">
    <text evidence="5">The sequence shown here is derived from an EMBL/GenBank/DDBJ whole genome shotgun (WGS) entry which is preliminary data.</text>
</comment>
<feature type="transmembrane region" description="Helical" evidence="2">
    <location>
        <begin position="190"/>
        <end position="212"/>
    </location>
</feature>
<dbReference type="SUPFAM" id="SSF53474">
    <property type="entry name" value="alpha/beta-Hydrolases"/>
    <property type="match status" value="1"/>
</dbReference>
<dbReference type="InterPro" id="IPR027787">
    <property type="entry name" value="Alpha/beta-hydrolase_catalytic"/>
</dbReference>
<evidence type="ECO:0000313" key="5">
    <source>
        <dbReference type="EMBL" id="MEU7070380.1"/>
    </source>
</evidence>